<evidence type="ECO:0000259" key="1">
    <source>
        <dbReference type="Pfam" id="PF01609"/>
    </source>
</evidence>
<dbReference type="SUPFAM" id="SSF53098">
    <property type="entry name" value="Ribonuclease H-like"/>
    <property type="match status" value="1"/>
</dbReference>
<dbReference type="InterPro" id="IPR002559">
    <property type="entry name" value="Transposase_11"/>
</dbReference>
<gene>
    <name evidence="2" type="ORF">ACFQ3N_17260</name>
</gene>
<proteinExistence type="predicted"/>
<sequence>MENTPEEIVRINQRRWEIEESFRILKSEMRTRPVFLQKDGRIKAHFLVCFLSLLSYRLIEKKIDESATCCEIIQTLRDMSVLEATNEGYIPNYTRTDLTDRLHEIFGFRTDAEIVTIQKMKKILKQVKKHK</sequence>
<dbReference type="RefSeq" id="WP_390363910.1">
    <property type="nucleotide sequence ID" value="NZ_JBHTKJ010000060.1"/>
</dbReference>
<evidence type="ECO:0000313" key="3">
    <source>
        <dbReference type="Proteomes" id="UP001597040"/>
    </source>
</evidence>
<reference evidence="3" key="1">
    <citation type="journal article" date="2019" name="Int. J. Syst. Evol. Microbiol.">
        <title>The Global Catalogue of Microorganisms (GCM) 10K type strain sequencing project: providing services to taxonomists for standard genome sequencing and annotation.</title>
        <authorList>
            <consortium name="The Broad Institute Genomics Platform"/>
            <consortium name="The Broad Institute Genome Sequencing Center for Infectious Disease"/>
            <person name="Wu L."/>
            <person name="Ma J."/>
        </authorList>
    </citation>
    <scope>NUCLEOTIDE SEQUENCE [LARGE SCALE GENOMIC DNA]</scope>
    <source>
        <strain evidence="3">CCUG 56754</strain>
    </source>
</reference>
<accession>A0ABW3LS15</accession>
<organism evidence="2 3">
    <name type="scientific">Virgibacillus byunsanensis</name>
    <dbReference type="NCBI Taxonomy" id="570945"/>
    <lineage>
        <taxon>Bacteria</taxon>
        <taxon>Bacillati</taxon>
        <taxon>Bacillota</taxon>
        <taxon>Bacilli</taxon>
        <taxon>Bacillales</taxon>
        <taxon>Bacillaceae</taxon>
        <taxon>Virgibacillus</taxon>
    </lineage>
</organism>
<dbReference type="EMBL" id="JBHTKJ010000060">
    <property type="protein sequence ID" value="MFD1040124.1"/>
    <property type="molecule type" value="Genomic_DNA"/>
</dbReference>
<name>A0ABW3LS15_9BACI</name>
<comment type="caution">
    <text evidence="2">The sequence shown here is derived from an EMBL/GenBank/DDBJ whole genome shotgun (WGS) entry which is preliminary data.</text>
</comment>
<evidence type="ECO:0000313" key="2">
    <source>
        <dbReference type="EMBL" id="MFD1040124.1"/>
    </source>
</evidence>
<keyword evidence="3" id="KW-1185">Reference proteome</keyword>
<dbReference type="Pfam" id="PF01609">
    <property type="entry name" value="DDE_Tnp_1"/>
    <property type="match status" value="1"/>
</dbReference>
<feature type="domain" description="Transposase IS4-like" evidence="1">
    <location>
        <begin position="4"/>
        <end position="53"/>
    </location>
</feature>
<protein>
    <submittedName>
        <fullName evidence="2">Transposase</fullName>
    </submittedName>
</protein>
<dbReference type="InterPro" id="IPR012337">
    <property type="entry name" value="RNaseH-like_sf"/>
</dbReference>
<dbReference type="Proteomes" id="UP001597040">
    <property type="component" value="Unassembled WGS sequence"/>
</dbReference>